<dbReference type="PANTHER" id="PTHR11748:SF111">
    <property type="entry name" value="D-LACTATE DEHYDROGENASE, MITOCHONDRIAL-RELATED"/>
    <property type="match status" value="1"/>
</dbReference>
<feature type="domain" description="FAD-binding PCMH-type" evidence="4">
    <location>
        <begin position="34"/>
        <end position="221"/>
    </location>
</feature>
<keyword evidence="6" id="KW-1185">Reference proteome</keyword>
<dbReference type="GO" id="GO:0003824">
    <property type="term" value="F:catalytic activity"/>
    <property type="evidence" value="ECO:0007669"/>
    <property type="project" value="InterPro"/>
</dbReference>
<dbReference type="OrthoDB" id="9811557at2"/>
<dbReference type="InterPro" id="IPR006094">
    <property type="entry name" value="Oxid_FAD_bind_N"/>
</dbReference>
<dbReference type="InterPro" id="IPR016164">
    <property type="entry name" value="FAD-linked_Oxase-like_C"/>
</dbReference>
<evidence type="ECO:0000256" key="3">
    <source>
        <dbReference type="ARBA" id="ARBA00022827"/>
    </source>
</evidence>
<keyword evidence="2" id="KW-0285">Flavoprotein</keyword>
<dbReference type="Pfam" id="PF01565">
    <property type="entry name" value="FAD_binding_4"/>
    <property type="match status" value="1"/>
</dbReference>
<dbReference type="InterPro" id="IPR016166">
    <property type="entry name" value="FAD-bd_PCMH"/>
</dbReference>
<keyword evidence="3" id="KW-0274">FAD</keyword>
<evidence type="ECO:0000259" key="4">
    <source>
        <dbReference type="PROSITE" id="PS51387"/>
    </source>
</evidence>
<protein>
    <submittedName>
        <fullName evidence="5">FAD-binding protein</fullName>
    </submittedName>
</protein>
<evidence type="ECO:0000256" key="2">
    <source>
        <dbReference type="ARBA" id="ARBA00022630"/>
    </source>
</evidence>
<accession>A0A1E8FBK3</accession>
<dbReference type="InterPro" id="IPR016169">
    <property type="entry name" value="FAD-bd_PCMH_sub2"/>
</dbReference>
<dbReference type="STRING" id="1856405.BFC17_03305"/>
<dbReference type="Proteomes" id="UP000176037">
    <property type="component" value="Unassembled WGS sequence"/>
</dbReference>
<evidence type="ECO:0000313" key="6">
    <source>
        <dbReference type="Proteomes" id="UP000176037"/>
    </source>
</evidence>
<evidence type="ECO:0000313" key="5">
    <source>
        <dbReference type="EMBL" id="OFI33301.1"/>
    </source>
</evidence>
<reference evidence="5 6" key="1">
    <citation type="submission" date="2016-09" db="EMBL/GenBank/DDBJ databases">
        <title>Alteromonas lipolytica, a new species isolated from sea water.</title>
        <authorList>
            <person name="Wu Y.-H."/>
            <person name="Cheng H."/>
            <person name="Xu X.-W."/>
        </authorList>
    </citation>
    <scope>NUCLEOTIDE SEQUENCE [LARGE SCALE GENOMIC DNA]</scope>
    <source>
        <strain evidence="5 6">JW12</strain>
    </source>
</reference>
<dbReference type="SUPFAM" id="SSF55103">
    <property type="entry name" value="FAD-linked oxidases, C-terminal domain"/>
    <property type="match status" value="1"/>
</dbReference>
<dbReference type="Gene3D" id="1.10.45.10">
    <property type="entry name" value="Vanillyl-alcohol Oxidase, Chain A, domain 4"/>
    <property type="match status" value="1"/>
</dbReference>
<dbReference type="Gene3D" id="3.30.465.10">
    <property type="match status" value="1"/>
</dbReference>
<dbReference type="InterPro" id="IPR016171">
    <property type="entry name" value="Vanillyl_alc_oxidase_C-sub2"/>
</dbReference>
<gene>
    <name evidence="5" type="ORF">BFC17_03305</name>
</gene>
<dbReference type="SUPFAM" id="SSF56176">
    <property type="entry name" value="FAD-binding/transporter-associated domain-like"/>
    <property type="match status" value="1"/>
</dbReference>
<dbReference type="GO" id="GO:0071949">
    <property type="term" value="F:FAD binding"/>
    <property type="evidence" value="ECO:0007669"/>
    <property type="project" value="InterPro"/>
</dbReference>
<dbReference type="AlphaFoldDB" id="A0A1E8FBK3"/>
<dbReference type="InterPro" id="IPR036318">
    <property type="entry name" value="FAD-bd_PCMH-like_sf"/>
</dbReference>
<comment type="similarity">
    <text evidence="1">Belongs to the FAD-binding oxidoreductase/transferase type 4 family.</text>
</comment>
<evidence type="ECO:0000256" key="1">
    <source>
        <dbReference type="ARBA" id="ARBA00008000"/>
    </source>
</evidence>
<name>A0A1E8FBK3_9ALTE</name>
<dbReference type="PROSITE" id="PS51387">
    <property type="entry name" value="FAD_PCMH"/>
    <property type="match status" value="1"/>
</dbReference>
<dbReference type="PANTHER" id="PTHR11748">
    <property type="entry name" value="D-LACTATE DEHYDROGENASE"/>
    <property type="match status" value="1"/>
</dbReference>
<proteinExistence type="inferred from homology"/>
<comment type="caution">
    <text evidence="5">The sequence shown here is derived from an EMBL/GenBank/DDBJ whole genome shotgun (WGS) entry which is preliminary data.</text>
</comment>
<organism evidence="5 6">
    <name type="scientific">Alteromonas lipolytica</name>
    <dbReference type="NCBI Taxonomy" id="1856405"/>
    <lineage>
        <taxon>Bacteria</taxon>
        <taxon>Pseudomonadati</taxon>
        <taxon>Pseudomonadota</taxon>
        <taxon>Gammaproteobacteria</taxon>
        <taxon>Alteromonadales</taxon>
        <taxon>Alteromonadaceae</taxon>
        <taxon>Alteromonas/Salinimonas group</taxon>
        <taxon>Alteromonas</taxon>
    </lineage>
</organism>
<dbReference type="RefSeq" id="WP_070177677.1">
    <property type="nucleotide sequence ID" value="NZ_BMJR01000002.1"/>
</dbReference>
<dbReference type="EMBL" id="MJIC01000015">
    <property type="protein sequence ID" value="OFI33301.1"/>
    <property type="molecule type" value="Genomic_DNA"/>
</dbReference>
<sequence length="523" mass="57025">MSDIIQNLKAIVGEDNLLTDELSRQLYVTDVFTRGPAALAVVRPTSTEQLAAVVKAAVDADIPVVPRGGGMSYTSGYVPKYENSILLDTSMMNKVVEINTDDMFVTVQAGCTWQDLHNALKDTGFRTPFWGTLSGVYATVGGGLSQNCIFWGSALYGPSADSVVSMSIVLADGSVLDTGSAAHKNGTPWYRHFGPDLTGLFVGDCGALGFKATVTLKLIPQTPARRGLSFAAETGDQLLAFASEVSRQQLATEVCGFDPFLQGQRLKRESLAKDFKALGGVMKAAGGFGKALKAGAKVALAGRGYMKDVKFSIHTLVEERYDELAAIKEKAIRELAKEHGLREIENSIPTIMRANPFGPVNSMIGPEAERWLPVHCVAPHSKVRDVFKAIGELYEQHAEDIEKYEIGCGYLFATIGNSVTVIEPVFFWPEALNELHKHAVEKEHLSKLKEHDPNPDATAKVYELRKGLIEIFTRFGTMHMQLGKSYPYHEQVKPEALRLVEAIKQQVDPKGLLNPGTLGLEAK</sequence>